<dbReference type="GO" id="GO:0016787">
    <property type="term" value="F:hydrolase activity"/>
    <property type="evidence" value="ECO:0007669"/>
    <property type="project" value="UniProtKB-KW"/>
</dbReference>
<evidence type="ECO:0000256" key="2">
    <source>
        <dbReference type="ARBA" id="ARBA00022801"/>
    </source>
</evidence>
<comment type="caution">
    <text evidence="4">The sequence shown here is derived from an EMBL/GenBank/DDBJ whole genome shotgun (WGS) entry which is preliminary data.</text>
</comment>
<dbReference type="eggNOG" id="COG3509">
    <property type="taxonomic scope" value="Bacteria"/>
</dbReference>
<dbReference type="GO" id="GO:0005576">
    <property type="term" value="C:extracellular region"/>
    <property type="evidence" value="ECO:0007669"/>
    <property type="project" value="InterPro"/>
</dbReference>
<feature type="signal peptide" evidence="3">
    <location>
        <begin position="1"/>
        <end position="18"/>
    </location>
</feature>
<dbReference type="InterPro" id="IPR010126">
    <property type="entry name" value="Esterase_phb"/>
</dbReference>
<dbReference type="SUPFAM" id="SSF53474">
    <property type="entry name" value="alpha/beta-Hydrolases"/>
    <property type="match status" value="1"/>
</dbReference>
<dbReference type="PANTHER" id="PTHR43037">
    <property type="entry name" value="UNNAMED PRODUCT-RELATED"/>
    <property type="match status" value="1"/>
</dbReference>
<dbReference type="EMBL" id="ACYY01000005">
    <property type="protein sequence ID" value="EEW25973.1"/>
    <property type="molecule type" value="Genomic_DNA"/>
</dbReference>
<organism evidence="4 5">
    <name type="scientific">Rhodobacter ferrooxidans</name>
    <dbReference type="NCBI Taxonomy" id="371731"/>
    <lineage>
        <taxon>Bacteria</taxon>
        <taxon>Pseudomonadati</taxon>
        <taxon>Pseudomonadota</taxon>
        <taxon>Alphaproteobacteria</taxon>
        <taxon>Rhodobacterales</taxon>
        <taxon>Rhodobacter group</taxon>
        <taxon>Rhodobacter</taxon>
    </lineage>
</organism>
<evidence type="ECO:0000313" key="5">
    <source>
        <dbReference type="Proteomes" id="UP000010121"/>
    </source>
</evidence>
<dbReference type="InterPro" id="IPR029058">
    <property type="entry name" value="AB_hydrolase_fold"/>
</dbReference>
<evidence type="ECO:0000256" key="3">
    <source>
        <dbReference type="SAM" id="SignalP"/>
    </source>
</evidence>
<keyword evidence="2" id="KW-0378">Hydrolase</keyword>
<sequence>MRIVLSIFLLLFALPAAAQRLAEVTLDDGRFYQIAVPEAVANPPLIIALHGGGGSPRQYARDAGLTAKALAAGYAVAYPAGSARFGNLRTWNVGYCCAYAAAARIDDIGFLDRVIADAASRYGINPRRVYLTGMSNGAMMAQTYAAKRPDAVRAVASVAGTMDVAHIRPQGPVPLLHIHGSADSHVPFAGGFGPDSKVETIFAAVDDVLAAFRRAQAGRLLAATDTIDPAPDGMSVSRTQWRDRNGVAQVVLLKVIGGGHHWPGGKRSDRRGATQDIDAATEALRFFAQHP</sequence>
<proteinExistence type="predicted"/>
<dbReference type="Proteomes" id="UP000010121">
    <property type="component" value="Unassembled WGS sequence"/>
</dbReference>
<evidence type="ECO:0000313" key="4">
    <source>
        <dbReference type="EMBL" id="EEW25973.1"/>
    </source>
</evidence>
<dbReference type="Gene3D" id="3.40.50.1820">
    <property type="entry name" value="alpha/beta hydrolase"/>
    <property type="match status" value="1"/>
</dbReference>
<dbReference type="Pfam" id="PF10503">
    <property type="entry name" value="Esterase_PHB"/>
    <property type="match status" value="1"/>
</dbReference>
<evidence type="ECO:0000256" key="1">
    <source>
        <dbReference type="ARBA" id="ARBA00022729"/>
    </source>
</evidence>
<protein>
    <submittedName>
        <fullName evidence="4">Polyhydroxybutyrate depolymerase</fullName>
    </submittedName>
</protein>
<dbReference type="AlphaFoldDB" id="C8RZ16"/>
<dbReference type="InterPro" id="IPR050955">
    <property type="entry name" value="Plant_Biomass_Hydrol_Est"/>
</dbReference>
<reference evidence="4 5" key="1">
    <citation type="submission" date="2009-08" db="EMBL/GenBank/DDBJ databases">
        <title>The draft genome of Rhodobacter sp. SW2.</title>
        <authorList>
            <consortium name="US DOE Joint Genome Institute (JGI-PGF)"/>
            <person name="Lucas S."/>
            <person name="Copeland A."/>
            <person name="Lapidus A."/>
            <person name="Glavina del Rio T."/>
            <person name="Tice H."/>
            <person name="Bruce D."/>
            <person name="Goodwin L."/>
            <person name="Pitluck S."/>
            <person name="Larimer F."/>
            <person name="Land M.L."/>
            <person name="Hauser L."/>
            <person name="Emerson D."/>
        </authorList>
    </citation>
    <scope>NUCLEOTIDE SEQUENCE [LARGE SCALE GENOMIC DNA]</scope>
    <source>
        <strain evidence="4 5">SW2</strain>
    </source>
</reference>
<feature type="chain" id="PRO_5002990428" evidence="3">
    <location>
        <begin position="19"/>
        <end position="291"/>
    </location>
</feature>
<gene>
    <name evidence="4" type="ORF">Rsw2DRAFT_1044</name>
</gene>
<keyword evidence="5" id="KW-1185">Reference proteome</keyword>
<name>C8RZ16_9RHOB</name>
<accession>C8RZ16</accession>
<dbReference type="PANTHER" id="PTHR43037:SF1">
    <property type="entry name" value="BLL1128 PROTEIN"/>
    <property type="match status" value="1"/>
</dbReference>
<dbReference type="STRING" id="371731.Rsw2DRAFT_1044"/>
<dbReference type="RefSeq" id="WP_008028764.1">
    <property type="nucleotide sequence ID" value="NZ_ACYY01000005.1"/>
</dbReference>
<keyword evidence="1 3" id="KW-0732">Signal</keyword>